<dbReference type="EMBL" id="CP097332">
    <property type="protein sequence ID" value="UQX89997.1"/>
    <property type="molecule type" value="Genomic_DNA"/>
</dbReference>
<comment type="similarity">
    <text evidence="1 4">Belongs to the glycosyl hydrolase 1 family.</text>
</comment>
<dbReference type="InterPro" id="IPR001360">
    <property type="entry name" value="Glyco_hydro_1"/>
</dbReference>
<reference evidence="5" key="1">
    <citation type="journal article" date="2018" name="Int. J. Syst. Evol. Microbiol.">
        <title>Jatrophihabitans telluris sp. nov., isolated from sediment soil of lava forest wetlands and the emended description of the genus Jatrophihabitans.</title>
        <authorList>
            <person name="Lee K.C."/>
            <person name="Suh M.K."/>
            <person name="Eom M.K."/>
            <person name="Kim K.K."/>
            <person name="Kim J.S."/>
            <person name="Kim D.S."/>
            <person name="Ko S.H."/>
            <person name="Shin Y.K."/>
            <person name="Lee J.S."/>
        </authorList>
    </citation>
    <scope>NUCLEOTIDE SEQUENCE</scope>
    <source>
        <strain evidence="5">N237</strain>
    </source>
</reference>
<evidence type="ECO:0000313" key="5">
    <source>
        <dbReference type="EMBL" id="UQX89997.1"/>
    </source>
</evidence>
<evidence type="ECO:0000313" key="6">
    <source>
        <dbReference type="Proteomes" id="UP001056336"/>
    </source>
</evidence>
<protein>
    <submittedName>
        <fullName evidence="5">Beta-glucosidase</fullName>
    </submittedName>
</protein>
<keyword evidence="6" id="KW-1185">Reference proteome</keyword>
<dbReference type="InterPro" id="IPR033132">
    <property type="entry name" value="GH_1_N_CS"/>
</dbReference>
<dbReference type="PANTHER" id="PTHR10353">
    <property type="entry name" value="GLYCOSYL HYDROLASE"/>
    <property type="match status" value="1"/>
</dbReference>
<proteinExistence type="inferred from homology"/>
<keyword evidence="3" id="KW-0326">Glycosidase</keyword>
<accession>A0ABY4R4D1</accession>
<sequence>MTRLQFPDQFVWGSATAAFQIEGATKEDGRAPSIWDTFCAEPGRVRDGDTGDVACDHYHRLAEDLDLMSELGLPSYRFSVSWPRVIPAGSGAVNQAGLDFYSRLVDGLLERNISPLVTLYHWDLPQPLQDAGGWTSRETAERFAEYAEVLGRSLGDRVPTFTTLNEPWCSAFLGYASGVHAPGLTDNALALTAAHHLNLGHGLAVQALRSVVPARTQMSITLNLAQVYPATDSAEDEWAARHVDAISNRIFLDPILQGQYPAELLTDTAHITDWSFIADGDAAAIHQPLDLLGINFYTPSSVAKATEEIRAQVTGRWVNDPSQADAGPSSYPGTDLAFSIPQPGPYTDMGWPIRPQAFTELLLRVHKDYPGVPLAITENGCAYADVLSADGAVHDPERIDYVAKHLAAVHAAIEGGADVRGYYLWSLMDNFEWAWGYSKRFGMVHVDYDTLVRTPKDSARWFSSVIADNAVTV</sequence>
<organism evidence="5 6">
    <name type="scientific">Jatrophihabitans telluris</name>
    <dbReference type="NCBI Taxonomy" id="2038343"/>
    <lineage>
        <taxon>Bacteria</taxon>
        <taxon>Bacillati</taxon>
        <taxon>Actinomycetota</taxon>
        <taxon>Actinomycetes</taxon>
        <taxon>Jatrophihabitantales</taxon>
        <taxon>Jatrophihabitantaceae</taxon>
        <taxon>Jatrophihabitans</taxon>
    </lineage>
</organism>
<evidence type="ECO:0000256" key="3">
    <source>
        <dbReference type="ARBA" id="ARBA00023295"/>
    </source>
</evidence>
<reference evidence="5" key="2">
    <citation type="submission" date="2022-05" db="EMBL/GenBank/DDBJ databases">
        <authorList>
            <person name="Kim J.-S."/>
            <person name="Lee K."/>
            <person name="Suh M."/>
            <person name="Eom M."/>
            <person name="Kim J.-S."/>
            <person name="Kim D.-S."/>
            <person name="Ko S.-H."/>
            <person name="Shin Y."/>
            <person name="Lee J.-S."/>
        </authorList>
    </citation>
    <scope>NUCLEOTIDE SEQUENCE</scope>
    <source>
        <strain evidence="5">N237</strain>
    </source>
</reference>
<dbReference type="InterPro" id="IPR017853">
    <property type="entry name" value="GH"/>
</dbReference>
<name>A0ABY4R4D1_9ACTN</name>
<dbReference type="PROSITE" id="PS00653">
    <property type="entry name" value="GLYCOSYL_HYDROL_F1_2"/>
    <property type="match status" value="1"/>
</dbReference>
<evidence type="ECO:0000256" key="4">
    <source>
        <dbReference type="RuleBase" id="RU003690"/>
    </source>
</evidence>
<keyword evidence="2" id="KW-0378">Hydrolase</keyword>
<evidence type="ECO:0000256" key="2">
    <source>
        <dbReference type="ARBA" id="ARBA00022801"/>
    </source>
</evidence>
<dbReference type="PRINTS" id="PR00131">
    <property type="entry name" value="GLHYDRLASE1"/>
</dbReference>
<evidence type="ECO:0000256" key="1">
    <source>
        <dbReference type="ARBA" id="ARBA00010838"/>
    </source>
</evidence>
<dbReference type="RefSeq" id="WP_249773893.1">
    <property type="nucleotide sequence ID" value="NZ_CP097332.1"/>
</dbReference>
<dbReference type="Proteomes" id="UP001056336">
    <property type="component" value="Chromosome"/>
</dbReference>
<dbReference type="PANTHER" id="PTHR10353:SF36">
    <property type="entry name" value="LP05116P"/>
    <property type="match status" value="1"/>
</dbReference>
<dbReference type="Gene3D" id="3.20.20.80">
    <property type="entry name" value="Glycosidases"/>
    <property type="match status" value="1"/>
</dbReference>
<dbReference type="Pfam" id="PF00232">
    <property type="entry name" value="Glyco_hydro_1"/>
    <property type="match status" value="1"/>
</dbReference>
<gene>
    <name evidence="5" type="ORF">M6D93_08330</name>
</gene>
<dbReference type="SUPFAM" id="SSF51445">
    <property type="entry name" value="(Trans)glycosidases"/>
    <property type="match status" value="1"/>
</dbReference>